<dbReference type="OrthoDB" id="5148562at2"/>
<protein>
    <submittedName>
        <fullName evidence="2">Uncharacterized protein</fullName>
    </submittedName>
</protein>
<feature type="region of interest" description="Disordered" evidence="1">
    <location>
        <begin position="1"/>
        <end position="108"/>
    </location>
</feature>
<sequence length="108" mass="12020">MSDDTTPRSVSADEPQPHVKLPRGRFDEGQASDAELAEELEQPHGRFDEGERSGTSATTPDEPIRGRFDEGQISDTELAEEVRQPHGRFDEGERTTPPEEPDVGRTDF</sequence>
<accession>A0A7J5USE5</accession>
<feature type="compositionally biased region" description="Basic and acidic residues" evidence="1">
    <location>
        <begin position="80"/>
        <end position="108"/>
    </location>
</feature>
<proteinExistence type="predicted"/>
<keyword evidence="3" id="KW-1185">Reference proteome</keyword>
<feature type="compositionally biased region" description="Basic and acidic residues" evidence="1">
    <location>
        <begin position="41"/>
        <end position="52"/>
    </location>
</feature>
<dbReference type="Proteomes" id="UP000451860">
    <property type="component" value="Unassembled WGS sequence"/>
</dbReference>
<comment type="caution">
    <text evidence="2">The sequence shown here is derived from an EMBL/GenBank/DDBJ whole genome shotgun (WGS) entry which is preliminary data.</text>
</comment>
<evidence type="ECO:0000313" key="2">
    <source>
        <dbReference type="EMBL" id="KAE8765207.1"/>
    </source>
</evidence>
<evidence type="ECO:0000256" key="1">
    <source>
        <dbReference type="SAM" id="MobiDB-lite"/>
    </source>
</evidence>
<organism evidence="2 3">
    <name type="scientific">Georgenia thermotolerans</name>
    <dbReference type="NCBI Taxonomy" id="527326"/>
    <lineage>
        <taxon>Bacteria</taxon>
        <taxon>Bacillati</taxon>
        <taxon>Actinomycetota</taxon>
        <taxon>Actinomycetes</taxon>
        <taxon>Micrococcales</taxon>
        <taxon>Bogoriellaceae</taxon>
        <taxon>Georgenia</taxon>
    </lineage>
</organism>
<dbReference type="AlphaFoldDB" id="A0A7J5USE5"/>
<evidence type="ECO:0000313" key="3">
    <source>
        <dbReference type="Proteomes" id="UP000451860"/>
    </source>
</evidence>
<dbReference type="EMBL" id="WHJE01000014">
    <property type="protein sequence ID" value="KAE8765207.1"/>
    <property type="molecule type" value="Genomic_DNA"/>
</dbReference>
<reference evidence="2 3" key="1">
    <citation type="submission" date="2019-10" db="EMBL/GenBank/DDBJ databases">
        <title>Georgenia wutianyii sp. nov. and Georgenia yuyongxinii sp. nov. isolated from plateau pika (Ochotona curzoniae) in the Qinghai-Tibet plateau of China.</title>
        <authorList>
            <person name="Tian Z."/>
        </authorList>
    </citation>
    <scope>NUCLEOTIDE SEQUENCE [LARGE SCALE GENOMIC DNA]</scope>
    <source>
        <strain evidence="2 3">DSM 21501</strain>
    </source>
</reference>
<name>A0A7J5USE5_9MICO</name>
<dbReference type="RefSeq" id="WP_152202949.1">
    <property type="nucleotide sequence ID" value="NZ_VUKF01000020.1"/>
</dbReference>
<gene>
    <name evidence="2" type="ORF">GB883_05155</name>
</gene>